<name>A0A640K8N9_LEITA</name>
<evidence type="ECO:0000313" key="2">
    <source>
        <dbReference type="EMBL" id="GET85930.1"/>
    </source>
</evidence>
<sequence length="405" mass="42336">MIRVFASTEVPVMDIIELQGKVIITEEALKAARDAKERRRASRRERRKGGPANSGTAVGEDASGTGDDLMPLSSASSSSYTSSSPSSSRHSSCSRSSTSGDDDEKERGRATAVPNELADVAMQPCASDNSGEHRGAADSTSATASAPRGTSPPACCSSAGPHRQRPKLPSTSRCAAVVEVPLGHVEQDRLDEKRCTLCINTLRVHGSRSTFKHPWLVLRACTPARMRKLRRKMTRPQISCDATESCEQLATGGGGCGGAAVAKPADGASSAPTSETTMLFSEWLRQHPDSLSLNSLFLDDFDATREDDASACGPTGAALGCAASALACASGRGHGSGARKRPREAGDAEGTALDDPLVSPQSPQSVSDVASATEPMAATAYKDYELVGIVRGAVLFNSKPARVFQ</sequence>
<dbReference type="AlphaFoldDB" id="A0A640K8N9"/>
<proteinExistence type="predicted"/>
<dbReference type="Proteomes" id="UP000419144">
    <property type="component" value="Unassembled WGS sequence"/>
</dbReference>
<feature type="compositionally biased region" description="Basic residues" evidence="1">
    <location>
        <begin position="38"/>
        <end position="49"/>
    </location>
</feature>
<evidence type="ECO:0000313" key="3">
    <source>
        <dbReference type="Proteomes" id="UP000419144"/>
    </source>
</evidence>
<feature type="region of interest" description="Disordered" evidence="1">
    <location>
        <begin position="30"/>
        <end position="171"/>
    </location>
</feature>
<dbReference type="EMBL" id="BLBS01000007">
    <property type="protein sequence ID" value="GET85930.1"/>
    <property type="molecule type" value="Genomic_DNA"/>
</dbReference>
<evidence type="ECO:0000256" key="1">
    <source>
        <dbReference type="SAM" id="MobiDB-lite"/>
    </source>
</evidence>
<reference evidence="2" key="1">
    <citation type="submission" date="2019-11" db="EMBL/GenBank/DDBJ databases">
        <title>Leishmania tarentolae CDS.</title>
        <authorList>
            <person name="Goto Y."/>
            <person name="Yamagishi J."/>
        </authorList>
    </citation>
    <scope>NUCLEOTIDE SEQUENCE [LARGE SCALE GENOMIC DNA]</scope>
    <source>
        <strain evidence="2">Parrot Tar II</strain>
    </source>
</reference>
<feature type="region of interest" description="Disordered" evidence="1">
    <location>
        <begin position="332"/>
        <end position="371"/>
    </location>
</feature>
<accession>A0A640K8N9</accession>
<keyword evidence="3" id="KW-1185">Reference proteome</keyword>
<gene>
    <name evidence="2" type="ORF">LtaPh_0606500</name>
</gene>
<dbReference type="VEuPathDB" id="TriTrypDB:LtaPh_0606500"/>
<feature type="compositionally biased region" description="Low complexity" evidence="1">
    <location>
        <begin position="73"/>
        <end position="99"/>
    </location>
</feature>
<dbReference type="OrthoDB" id="267952at2759"/>
<organism evidence="2 3">
    <name type="scientific">Leishmania tarentolae</name>
    <name type="common">Sauroleishmania tarentolae</name>
    <dbReference type="NCBI Taxonomy" id="5689"/>
    <lineage>
        <taxon>Eukaryota</taxon>
        <taxon>Discoba</taxon>
        <taxon>Euglenozoa</taxon>
        <taxon>Kinetoplastea</taxon>
        <taxon>Metakinetoplastina</taxon>
        <taxon>Trypanosomatida</taxon>
        <taxon>Trypanosomatidae</taxon>
        <taxon>Leishmaniinae</taxon>
        <taxon>Leishmania</taxon>
        <taxon>lizard Leishmania</taxon>
    </lineage>
</organism>
<feature type="compositionally biased region" description="Low complexity" evidence="1">
    <location>
        <begin position="137"/>
        <end position="146"/>
    </location>
</feature>
<comment type="caution">
    <text evidence="2">The sequence shown here is derived from an EMBL/GenBank/DDBJ whole genome shotgun (WGS) entry which is preliminary data.</text>
</comment>
<protein>
    <submittedName>
        <fullName evidence="2">Uncharacterized protein</fullName>
    </submittedName>
</protein>
<feature type="compositionally biased region" description="Low complexity" evidence="1">
    <location>
        <begin position="354"/>
        <end position="371"/>
    </location>
</feature>